<evidence type="ECO:0000313" key="2">
    <source>
        <dbReference type="Proteomes" id="UP001235341"/>
    </source>
</evidence>
<dbReference type="Proteomes" id="UP001235341">
    <property type="component" value="Chromosome"/>
</dbReference>
<sequence length="72" mass="8260">MHNQIPQCVCDVSLHVSPEFSGRVLLHMEQGRLISDLRVHESYHLLNLEGFIELARRAGWRVEPIIEPNSGE</sequence>
<protein>
    <submittedName>
        <fullName evidence="1">Uncharacterized protein</fullName>
    </submittedName>
</protein>
<accession>A0ABY9PJ62</accession>
<name>A0ABY9PJ62_SERFO</name>
<organism evidence="1 2">
    <name type="scientific">Serratia fonticola</name>
    <dbReference type="NCBI Taxonomy" id="47917"/>
    <lineage>
        <taxon>Bacteria</taxon>
        <taxon>Pseudomonadati</taxon>
        <taxon>Pseudomonadota</taxon>
        <taxon>Gammaproteobacteria</taxon>
        <taxon>Enterobacterales</taxon>
        <taxon>Yersiniaceae</taxon>
        <taxon>Serratia</taxon>
    </lineage>
</organism>
<reference evidence="1 2" key="1">
    <citation type="submission" date="2023-08" db="EMBL/GenBank/DDBJ databases">
        <title>Complete Genome and Methylome dissection of Serratia fonticola NEB369.</title>
        <authorList>
            <person name="Fomenkov A."/>
            <person name="Roberts R.D."/>
        </authorList>
    </citation>
    <scope>NUCLEOTIDE SEQUENCE [LARGE SCALE GENOMIC DNA]</scope>
    <source>
        <strain evidence="1 2">NEB369</strain>
    </source>
</reference>
<proteinExistence type="predicted"/>
<keyword evidence="2" id="KW-1185">Reference proteome</keyword>
<dbReference type="RefSeq" id="WP_161739466.1">
    <property type="nucleotide sequence ID" value="NZ_CP133586.1"/>
</dbReference>
<gene>
    <name evidence="1" type="ORF">RFB13_18055</name>
</gene>
<evidence type="ECO:0000313" key="1">
    <source>
        <dbReference type="EMBL" id="WMT13129.1"/>
    </source>
</evidence>
<dbReference type="EMBL" id="CP133586">
    <property type="protein sequence ID" value="WMT13129.1"/>
    <property type="molecule type" value="Genomic_DNA"/>
</dbReference>